<protein>
    <recommendedName>
        <fullName evidence="2">HD domain-containing protein</fullName>
    </recommendedName>
</protein>
<dbReference type="AlphaFoldDB" id="A0A0F9KFR5"/>
<dbReference type="EMBL" id="LAZR01009282">
    <property type="protein sequence ID" value="KKM73571.1"/>
    <property type="molecule type" value="Genomic_DNA"/>
</dbReference>
<sequence length="180" mass="20553">MDEYGGHWITTYTGRKFHFLDPQLDEIDIVDIAHALSLTCRFGGQCKQFYSVAEHSIRMAEIVLDEYKLFALLHDASEAYLPDLPRPEKAVLPQFKEMERDILVAIWDKFMPSGYPWLGSGVVIKEADNILLATEARDLMPNTDDWAKLPEPLPDVIVPYPCRMAEEEFLNCFDKLGGIS</sequence>
<dbReference type="Gene3D" id="1.10.3210.10">
    <property type="entry name" value="Hypothetical protein af1432"/>
    <property type="match status" value="1"/>
</dbReference>
<name>A0A0F9KFR5_9ZZZZ</name>
<comment type="caution">
    <text evidence="1">The sequence shown here is derived from an EMBL/GenBank/DDBJ whole genome shotgun (WGS) entry which is preliminary data.</text>
</comment>
<accession>A0A0F9KFR5</accession>
<proteinExistence type="predicted"/>
<reference evidence="1" key="1">
    <citation type="journal article" date="2015" name="Nature">
        <title>Complex archaea that bridge the gap between prokaryotes and eukaryotes.</title>
        <authorList>
            <person name="Spang A."/>
            <person name="Saw J.H."/>
            <person name="Jorgensen S.L."/>
            <person name="Zaremba-Niedzwiedzka K."/>
            <person name="Martijn J."/>
            <person name="Lind A.E."/>
            <person name="van Eijk R."/>
            <person name="Schleper C."/>
            <person name="Guy L."/>
            <person name="Ettema T.J."/>
        </authorList>
    </citation>
    <scope>NUCLEOTIDE SEQUENCE</scope>
</reference>
<dbReference type="SUPFAM" id="SSF109604">
    <property type="entry name" value="HD-domain/PDEase-like"/>
    <property type="match status" value="1"/>
</dbReference>
<gene>
    <name evidence="1" type="ORF">LCGC14_1409220</name>
</gene>
<evidence type="ECO:0000313" key="1">
    <source>
        <dbReference type="EMBL" id="KKM73571.1"/>
    </source>
</evidence>
<evidence type="ECO:0008006" key="2">
    <source>
        <dbReference type="Google" id="ProtNLM"/>
    </source>
</evidence>
<organism evidence="1">
    <name type="scientific">marine sediment metagenome</name>
    <dbReference type="NCBI Taxonomy" id="412755"/>
    <lineage>
        <taxon>unclassified sequences</taxon>
        <taxon>metagenomes</taxon>
        <taxon>ecological metagenomes</taxon>
    </lineage>
</organism>